<organism evidence="1 2">
    <name type="scientific">Aerococcus urinaehominis</name>
    <dbReference type="NCBI Taxonomy" id="128944"/>
    <lineage>
        <taxon>Bacteria</taxon>
        <taxon>Bacillati</taxon>
        <taxon>Bacillota</taxon>
        <taxon>Bacilli</taxon>
        <taxon>Lactobacillales</taxon>
        <taxon>Aerococcaceae</taxon>
        <taxon>Aerococcus</taxon>
    </lineage>
</organism>
<accession>A0A120IB26</accession>
<evidence type="ECO:0000313" key="1">
    <source>
        <dbReference type="EMBL" id="AMB99835.1"/>
    </source>
</evidence>
<protein>
    <submittedName>
        <fullName evidence="1">Uncharacterized protein</fullName>
    </submittedName>
</protein>
<reference evidence="2" key="2">
    <citation type="submission" date="2016-01" db="EMBL/GenBank/DDBJ databases">
        <title>Six Aerococcus type strain genome sequencing and assembly using PacBio and Illumina Hiseq.</title>
        <authorList>
            <person name="Carkaci D."/>
            <person name="Dargis R."/>
            <person name="Nielsen X.C."/>
            <person name="Skovgaard O."/>
            <person name="Fuursted K."/>
            <person name="Christensen J.J."/>
        </authorList>
    </citation>
    <scope>NUCLEOTIDE SEQUENCE [LARGE SCALE GENOMIC DNA]</scope>
    <source>
        <strain evidence="2">CCUG42038B</strain>
    </source>
</reference>
<proteinExistence type="predicted"/>
<dbReference type="EMBL" id="CP014163">
    <property type="protein sequence ID" value="AMB99835.1"/>
    <property type="molecule type" value="Genomic_DNA"/>
</dbReference>
<dbReference type="AlphaFoldDB" id="A0A120IB26"/>
<dbReference type="OrthoDB" id="9784297at2"/>
<name>A0A120IB26_9LACT</name>
<evidence type="ECO:0000313" key="2">
    <source>
        <dbReference type="Proteomes" id="UP000062260"/>
    </source>
</evidence>
<dbReference type="STRING" id="128944.AWM75_07595"/>
<gene>
    <name evidence="1" type="ORF">AWM75_07595</name>
</gene>
<sequence>MNVIFEKIFIFDILTEEAFVTSFDKGVNIITSSSVDGTDRGKSVLLRSLYHVLGADSHFDKKWKNQNKVYLLEFLVEKRKYYIYRHQKLFKAFDKDINIIFQTFSRTELADFLGDIWSFKIFLPNRDTKMLELAPPAYTYVMNFIDQDFYDGTKFNSFRNLGQYRNFKPDVIYSHLGVYNKQYFERIKNKQNLLEEIAQSESEYSKVNEMKIKISGLIGNIIVPENIEELENELCIKSKEYNTLLDSMNEIRYKLTNFRNEKYELEVAISQIEKYRETKEQEINSIFMNSTCPECHTVLSNTIDLRSKRYNSIEDSIYIKDSIFIAMKKVEQNIIQLENQYRYLSNKMQSYKNNINSTKDEIDNYASYKGLNDLYNSLNRDMYTEYHNQLKLKDKVEDIDEELKTVGEEKSDINKKYHALINEMVLKFGLNELEDSQYKSIHRVFCASGSNKPISTVIWYFSLNNLKKGINANSVFLPMVLDSPKNAEMDEDKEQALIKYILEGASNYAQLIFSSIGFKQGDFHFYGNLKIIELNNDKYQLLDKKSYMEHQPLLEWVLNAQLI</sequence>
<keyword evidence="2" id="KW-1185">Reference proteome</keyword>
<dbReference type="Proteomes" id="UP000062260">
    <property type="component" value="Chromosome"/>
</dbReference>
<dbReference type="KEGG" id="auh:AWM75_07595"/>
<reference evidence="1 2" key="1">
    <citation type="journal article" date="2016" name="Genome Announc.">
        <title>Complete Genome Sequences of Aerococcus christensenii CCUG 28831T, Aerococcus sanguinicola CCUG 43001T, Aerococcus urinae CCUG 36881T, Aerococcus urinaeequi CCUG 28094T, Aerococcus urinaehominis CCUG 42038 BT, and Aerococcus viridans CCUG 4311T.</title>
        <authorList>
            <person name="Carkaci D."/>
            <person name="Dargis R."/>
            <person name="Nielsen X.C."/>
            <person name="Skovgaard O."/>
            <person name="Fuursted K."/>
            <person name="Christensen J.J."/>
        </authorList>
    </citation>
    <scope>NUCLEOTIDE SEQUENCE [LARGE SCALE GENOMIC DNA]</scope>
    <source>
        <strain evidence="1 2">CCUG42038B</strain>
    </source>
</reference>